<evidence type="ECO:0000256" key="1">
    <source>
        <dbReference type="ARBA" id="ARBA00022729"/>
    </source>
</evidence>
<dbReference type="PANTHER" id="PTHR43037">
    <property type="entry name" value="UNNAMED PRODUCT-RELATED"/>
    <property type="match status" value="1"/>
</dbReference>
<accession>A0A1U7CW62</accession>
<dbReference type="AlphaFoldDB" id="A0A1U7CW62"/>
<dbReference type="InterPro" id="IPR050955">
    <property type="entry name" value="Plant_Biomass_Hydrol_Est"/>
</dbReference>
<keyword evidence="1" id="KW-0732">Signal</keyword>
<name>A0A1U7CW62_9BACT</name>
<protein>
    <recommendedName>
        <fullName evidence="4">Alpha/beta hydrolase family protein</fullName>
    </recommendedName>
</protein>
<dbReference type="STRING" id="1387353.BSF38_04745"/>
<dbReference type="EMBL" id="CP019082">
    <property type="protein sequence ID" value="APW63182.1"/>
    <property type="molecule type" value="Genomic_DNA"/>
</dbReference>
<reference evidence="3" key="1">
    <citation type="submission" date="2016-12" db="EMBL/GenBank/DDBJ databases">
        <title>Comparative genomics of four Isosphaeraceae planctomycetes: a common pool of plasmids and glycoside hydrolase genes.</title>
        <authorList>
            <person name="Ivanova A."/>
        </authorList>
    </citation>
    <scope>NUCLEOTIDE SEQUENCE [LARGE SCALE GENOMIC DNA]</scope>
    <source>
        <strain evidence="3">PX4</strain>
    </source>
</reference>
<dbReference type="PANTHER" id="PTHR43037:SF1">
    <property type="entry name" value="BLL1128 PROTEIN"/>
    <property type="match status" value="1"/>
</dbReference>
<dbReference type="RefSeq" id="WP_076349568.1">
    <property type="nucleotide sequence ID" value="NZ_CP019082.1"/>
</dbReference>
<dbReference type="Gene3D" id="3.40.50.1820">
    <property type="entry name" value="alpha/beta hydrolase"/>
    <property type="match status" value="1"/>
</dbReference>
<sequence length="775" mass="86876">MNVDPRSGWVLRLAALVLAATAPGSPILADSVIMKNGMTFRTVGPPDKDGTLVFLWDGLKKTVIRDSKIERVVPDNTLRTGEKFQLVQPLIVHAGIMPKEVISVEAGPWNEKGRRQFRYAGSKSNRPIAMEQAINEIGPYLVRYRGVDGFWHGELAVSQVPRPVMMSLLHRVEQKNQDERERVVRYLMGAGWYPEAREELDRLIKEFPASDLSERAASARTFIVQAEATQRRAEVDVRRRAQQPEAASALLKTFTDKEIGTEIQVEVRDVMRRDDDQRAADAEVDNDLRKLELKLSPKVHGEWKARIAEVHKALDEAPDAVRGRLAAWRKARSGAAISDDAQLALAMSGYVVGHEAAVSELEAADALWKARDLIATYLGDGEDASREEILAQLNDVAWPGGETGVPGYRQLELASLIVPLLPPTLPKGEAEGDKGRIHNVVEAADSEPTEYYVKLPPEYHPLRSYPALVVLHSGRGPQSALEQWEAEAARRGYILIAPGYNVAGQSPEYRYSASEHAAVELALRDARKRYAIDSDRIFLAGQLQGGNMAWDFGLGHPDLFAGLVVVSGFPAKYVPRYLSQHERLPLICVLGDLAPASNEVVFANYVKPMILKTWDVTYMEFHHRGLEEFPEEIPTFFDWMDRRRRDPVPKAFDAVSARTCDDRRYGMVIRGFAEGRTTAPEAAEVLGQNLRPATLKMKTSSISNLVDLQLDGITQVDIWLSPKLVDFKRKLEIRINRGRKSFYKGQPMLELKPMLEDLRVRGDRQQIYWFKIAAG</sequence>
<dbReference type="KEGG" id="pbor:BSF38_04745"/>
<organism evidence="2 3">
    <name type="scientific">Paludisphaera borealis</name>
    <dbReference type="NCBI Taxonomy" id="1387353"/>
    <lineage>
        <taxon>Bacteria</taxon>
        <taxon>Pseudomonadati</taxon>
        <taxon>Planctomycetota</taxon>
        <taxon>Planctomycetia</taxon>
        <taxon>Isosphaerales</taxon>
        <taxon>Isosphaeraceae</taxon>
        <taxon>Paludisphaera</taxon>
    </lineage>
</organism>
<evidence type="ECO:0000313" key="2">
    <source>
        <dbReference type="EMBL" id="APW63182.1"/>
    </source>
</evidence>
<evidence type="ECO:0008006" key="4">
    <source>
        <dbReference type="Google" id="ProtNLM"/>
    </source>
</evidence>
<proteinExistence type="predicted"/>
<keyword evidence="3" id="KW-1185">Reference proteome</keyword>
<dbReference type="OrthoDB" id="1955879at2"/>
<gene>
    <name evidence="2" type="ORF">BSF38_04745</name>
</gene>
<evidence type="ECO:0000313" key="3">
    <source>
        <dbReference type="Proteomes" id="UP000186309"/>
    </source>
</evidence>
<dbReference type="InterPro" id="IPR029058">
    <property type="entry name" value="AB_hydrolase_fold"/>
</dbReference>
<dbReference type="Proteomes" id="UP000186309">
    <property type="component" value="Chromosome"/>
</dbReference>
<dbReference type="SUPFAM" id="SSF53474">
    <property type="entry name" value="alpha/beta-Hydrolases"/>
    <property type="match status" value="1"/>
</dbReference>